<dbReference type="GO" id="GO:0008270">
    <property type="term" value="F:zinc ion binding"/>
    <property type="evidence" value="ECO:0007669"/>
    <property type="project" value="InterPro"/>
</dbReference>
<keyword evidence="4" id="KW-0862">Zinc</keyword>
<feature type="active site" description="Proton donor" evidence="3">
    <location>
        <position position="100"/>
    </location>
</feature>
<proteinExistence type="predicted"/>
<dbReference type="InterPro" id="IPR016473">
    <property type="entry name" value="dCMP_deaminase"/>
</dbReference>
<comment type="cofactor">
    <cofactor evidence="1 4">
        <name>Zn(2+)</name>
        <dbReference type="ChEBI" id="CHEBI:29105"/>
    </cofactor>
</comment>
<evidence type="ECO:0000313" key="7">
    <source>
        <dbReference type="Proteomes" id="UP001144372"/>
    </source>
</evidence>
<evidence type="ECO:0000256" key="1">
    <source>
        <dbReference type="ARBA" id="ARBA00001947"/>
    </source>
</evidence>
<dbReference type="Proteomes" id="UP001144372">
    <property type="component" value="Unassembled WGS sequence"/>
</dbReference>
<keyword evidence="4" id="KW-0479">Metal-binding</keyword>
<keyword evidence="2" id="KW-0378">Hydrolase</keyword>
<feature type="binding site" evidence="4">
    <location>
        <position position="128"/>
    </location>
    <ligand>
        <name>Zn(2+)</name>
        <dbReference type="ChEBI" id="CHEBI:29105"/>
        <note>catalytic</note>
    </ligand>
</feature>
<dbReference type="GO" id="GO:0004132">
    <property type="term" value="F:dCMP deaminase activity"/>
    <property type="evidence" value="ECO:0007669"/>
    <property type="project" value="InterPro"/>
</dbReference>
<dbReference type="InterPro" id="IPR015517">
    <property type="entry name" value="dCMP_deaminase-rel"/>
</dbReference>
<dbReference type="InterPro" id="IPR035105">
    <property type="entry name" value="Deoxycytidylate_deaminase_dom"/>
</dbReference>
<organism evidence="6 7">
    <name type="scientific">Desulforhabdus amnigena</name>
    <dbReference type="NCBI Taxonomy" id="40218"/>
    <lineage>
        <taxon>Bacteria</taxon>
        <taxon>Pseudomonadati</taxon>
        <taxon>Thermodesulfobacteriota</taxon>
        <taxon>Syntrophobacteria</taxon>
        <taxon>Syntrophobacterales</taxon>
        <taxon>Syntrophobacteraceae</taxon>
        <taxon>Desulforhabdus</taxon>
    </lineage>
</organism>
<evidence type="ECO:0000256" key="3">
    <source>
        <dbReference type="PIRSR" id="PIRSR006019-1"/>
    </source>
</evidence>
<evidence type="ECO:0000259" key="5">
    <source>
        <dbReference type="PROSITE" id="PS51747"/>
    </source>
</evidence>
<dbReference type="RefSeq" id="WP_281794789.1">
    <property type="nucleotide sequence ID" value="NZ_BSDR01000001.1"/>
</dbReference>
<dbReference type="CDD" id="cd01286">
    <property type="entry name" value="deoxycytidylate_deaminase"/>
    <property type="match status" value="1"/>
</dbReference>
<gene>
    <name evidence="6" type="ORF">DAMNIGENAA_26140</name>
</gene>
<dbReference type="SUPFAM" id="SSF53927">
    <property type="entry name" value="Cytidine deaminase-like"/>
    <property type="match status" value="1"/>
</dbReference>
<dbReference type="AlphaFoldDB" id="A0A9W6FUL4"/>
<dbReference type="EMBL" id="BSDR01000001">
    <property type="protein sequence ID" value="GLI35181.1"/>
    <property type="molecule type" value="Genomic_DNA"/>
</dbReference>
<sequence>MSKDQYYLRIAQAVASESKCLSRQIGAILVKDKSIISTGYNGPPRGVPHCNERYTCDAYLLESLEKVNGPREYDTTICPRRAMGFGSGEGLHFCIASHAEVNCINNAARQGIATFGSTMYLSCDILPCKSCLCEIINAGIQEVVVVEYNPYDRTSLFLIEHSGLRIRTYE</sequence>
<dbReference type="PANTHER" id="PTHR11086">
    <property type="entry name" value="DEOXYCYTIDYLATE DEAMINASE-RELATED"/>
    <property type="match status" value="1"/>
</dbReference>
<dbReference type="GO" id="GO:0005737">
    <property type="term" value="C:cytoplasm"/>
    <property type="evidence" value="ECO:0007669"/>
    <property type="project" value="TreeGrafter"/>
</dbReference>
<accession>A0A9W6FUL4</accession>
<dbReference type="PROSITE" id="PS51747">
    <property type="entry name" value="CYT_DCMP_DEAMINASES_2"/>
    <property type="match status" value="1"/>
</dbReference>
<evidence type="ECO:0000313" key="6">
    <source>
        <dbReference type="EMBL" id="GLI35181.1"/>
    </source>
</evidence>
<dbReference type="Pfam" id="PF00383">
    <property type="entry name" value="dCMP_cyt_deam_1"/>
    <property type="match status" value="1"/>
</dbReference>
<reference evidence="6" key="1">
    <citation type="submission" date="2022-12" db="EMBL/GenBank/DDBJ databases">
        <title>Reference genome sequencing for broad-spectrum identification of bacterial and archaeal isolates by mass spectrometry.</title>
        <authorList>
            <person name="Sekiguchi Y."/>
            <person name="Tourlousse D.M."/>
        </authorList>
    </citation>
    <scope>NUCLEOTIDE SEQUENCE</scope>
    <source>
        <strain evidence="6">ASRB1</strain>
    </source>
</reference>
<evidence type="ECO:0000256" key="4">
    <source>
        <dbReference type="PIRSR" id="PIRSR006019-2"/>
    </source>
</evidence>
<evidence type="ECO:0000256" key="2">
    <source>
        <dbReference type="ARBA" id="ARBA00022801"/>
    </source>
</evidence>
<feature type="binding site" evidence="4">
    <location>
        <position position="98"/>
    </location>
    <ligand>
        <name>Zn(2+)</name>
        <dbReference type="ChEBI" id="CHEBI:29105"/>
        <note>catalytic</note>
    </ligand>
</feature>
<dbReference type="Gene3D" id="3.40.140.10">
    <property type="entry name" value="Cytidine Deaminase, domain 2"/>
    <property type="match status" value="1"/>
</dbReference>
<keyword evidence="7" id="KW-1185">Reference proteome</keyword>
<dbReference type="InterPro" id="IPR016193">
    <property type="entry name" value="Cytidine_deaminase-like"/>
</dbReference>
<dbReference type="InterPro" id="IPR002125">
    <property type="entry name" value="CMP_dCMP_dom"/>
</dbReference>
<feature type="binding site" evidence="4">
    <location>
        <position position="131"/>
    </location>
    <ligand>
        <name>Zn(2+)</name>
        <dbReference type="ChEBI" id="CHEBI:29105"/>
        <note>catalytic</note>
    </ligand>
</feature>
<feature type="domain" description="CMP/dCMP-type deaminase" evidence="5">
    <location>
        <begin position="2"/>
        <end position="160"/>
    </location>
</feature>
<comment type="caution">
    <text evidence="6">The sequence shown here is derived from an EMBL/GenBank/DDBJ whole genome shotgun (WGS) entry which is preliminary data.</text>
</comment>
<dbReference type="GO" id="GO:0006220">
    <property type="term" value="P:pyrimidine nucleotide metabolic process"/>
    <property type="evidence" value="ECO:0007669"/>
    <property type="project" value="InterPro"/>
</dbReference>
<name>A0A9W6FUL4_9BACT</name>
<protein>
    <submittedName>
        <fullName evidence="6">Cytidine deaminase</fullName>
    </submittedName>
</protein>
<dbReference type="PIRSF" id="PIRSF006019">
    <property type="entry name" value="dCMP_deaminase"/>
    <property type="match status" value="1"/>
</dbReference>
<dbReference type="PANTHER" id="PTHR11086:SF18">
    <property type="entry name" value="DEOXYCYTIDYLATE DEAMINASE"/>
    <property type="match status" value="1"/>
</dbReference>